<dbReference type="PANTHER" id="PTHR45725">
    <property type="entry name" value="FORMIN HOMOLOGY 2 FAMILY MEMBER"/>
    <property type="match status" value="1"/>
</dbReference>
<feature type="region of interest" description="Disordered" evidence="1">
    <location>
        <begin position="1"/>
        <end position="51"/>
    </location>
</feature>
<dbReference type="EMBL" id="DAKRPA010000253">
    <property type="protein sequence ID" value="DAZ94397.1"/>
    <property type="molecule type" value="Genomic_DNA"/>
</dbReference>
<evidence type="ECO:0000256" key="1">
    <source>
        <dbReference type="SAM" id="MobiDB-lite"/>
    </source>
</evidence>
<evidence type="ECO:0000313" key="4">
    <source>
        <dbReference type="EMBL" id="DAZ94397.1"/>
    </source>
</evidence>
<protein>
    <recommendedName>
        <fullName evidence="3">SCP domain-containing protein</fullName>
    </recommendedName>
</protein>
<dbReference type="InterPro" id="IPR001283">
    <property type="entry name" value="CRISP-related"/>
</dbReference>
<dbReference type="Gene3D" id="3.40.33.10">
    <property type="entry name" value="CAP"/>
    <property type="match status" value="1"/>
</dbReference>
<dbReference type="InterPro" id="IPR014044">
    <property type="entry name" value="CAP_dom"/>
</dbReference>
<feature type="compositionally biased region" description="Pro residues" evidence="1">
    <location>
        <begin position="317"/>
        <end position="329"/>
    </location>
</feature>
<feature type="region of interest" description="Disordered" evidence="1">
    <location>
        <begin position="277"/>
        <end position="429"/>
    </location>
</feature>
<keyword evidence="2" id="KW-1133">Transmembrane helix</keyword>
<dbReference type="PROSITE" id="PS01010">
    <property type="entry name" value="CRISP_2"/>
    <property type="match status" value="1"/>
</dbReference>
<dbReference type="SMART" id="SM00198">
    <property type="entry name" value="SCP"/>
    <property type="match status" value="1"/>
</dbReference>
<evidence type="ECO:0000259" key="3">
    <source>
        <dbReference type="SMART" id="SM00198"/>
    </source>
</evidence>
<dbReference type="InterPro" id="IPR051425">
    <property type="entry name" value="Formin_Homology"/>
</dbReference>
<evidence type="ECO:0000256" key="2">
    <source>
        <dbReference type="SAM" id="Phobius"/>
    </source>
</evidence>
<gene>
    <name evidence="4" type="ORF">N0F65_003261</name>
</gene>
<sequence>MATTTASAGVTYVGGKPPQPAIDSKRPDASPPTSATNDTNTPAPTTPAPSTTAVVVVPKSGDFTSGADQAVWLDRHNWFRSEGLLFNAANMEKLFWDPALACKARTIVEQCSPRAADGIVGINLFMDQNQALGLDPSLIEGAMRKWAMDELLDAIPSIKKTQPEGAEVGIGVYNHYSQVVWAATTRMGCAYAICPQGRFVACQYDPSGNVAGHGWYTSGTVCSGCEYGTHTCLDRMCTPTSGGRSTPSVEAVNRSAVIYEGYKAMIVKFVNDSIQTASVASPPPPPPPAPVTPSAPAIAPASAPPTPTKNATSKPATPAPSPSLKPSPSPSSNQTFAPSKTPANNSSPRNEAPAQAKPAGPPDEDAGSDAASPATSAPPPVEPESPAPSPLVTPVLTPAPLNTSAPAPSPTSTQTPAPASTNASAPDIPLISTEKGTRAALPDLQHAGGQYVSAPNPPAAPHSPESPPAAAPAATPRKTKHNNKMNTFADEDTDTGQVATEQAGGRESGSLGSIATILGTVFGVAAIGVMAICLIHTRSVRKSERDVELM</sequence>
<dbReference type="Proteomes" id="UP001146120">
    <property type="component" value="Unassembled WGS sequence"/>
</dbReference>
<reference evidence="4" key="1">
    <citation type="submission" date="2022-11" db="EMBL/GenBank/DDBJ databases">
        <authorList>
            <person name="Morgan W.R."/>
            <person name="Tartar A."/>
        </authorList>
    </citation>
    <scope>NUCLEOTIDE SEQUENCE</scope>
    <source>
        <strain evidence="4">ARSEF 373</strain>
    </source>
</reference>
<dbReference type="Pfam" id="PF00188">
    <property type="entry name" value="CAP"/>
    <property type="match status" value="1"/>
</dbReference>
<name>A0AAV2YIK1_9STRA</name>
<feature type="compositionally biased region" description="Low complexity" evidence="1">
    <location>
        <begin position="392"/>
        <end position="426"/>
    </location>
</feature>
<feature type="domain" description="SCP" evidence="3">
    <location>
        <begin position="67"/>
        <end position="212"/>
    </location>
</feature>
<feature type="compositionally biased region" description="Polar residues" evidence="1">
    <location>
        <begin position="333"/>
        <end position="349"/>
    </location>
</feature>
<dbReference type="GO" id="GO:0005576">
    <property type="term" value="C:extracellular region"/>
    <property type="evidence" value="ECO:0007669"/>
    <property type="project" value="InterPro"/>
</dbReference>
<dbReference type="InterPro" id="IPR035940">
    <property type="entry name" value="CAP_sf"/>
</dbReference>
<feature type="transmembrane region" description="Helical" evidence="2">
    <location>
        <begin position="511"/>
        <end position="535"/>
    </location>
</feature>
<dbReference type="PRINTS" id="PR00837">
    <property type="entry name" value="V5TPXLIKE"/>
</dbReference>
<keyword evidence="2" id="KW-0812">Transmembrane</keyword>
<reference evidence="4" key="2">
    <citation type="journal article" date="2023" name="Microbiol Resour">
        <title>Decontamination and Annotation of the Draft Genome Sequence of the Oomycete Lagenidium giganteum ARSEF 373.</title>
        <authorList>
            <person name="Morgan W.R."/>
            <person name="Tartar A."/>
        </authorList>
    </citation>
    <scope>NUCLEOTIDE SEQUENCE</scope>
    <source>
        <strain evidence="4">ARSEF 373</strain>
    </source>
</reference>
<dbReference type="AlphaFoldDB" id="A0AAV2YIK1"/>
<feature type="compositionally biased region" description="Low complexity" evidence="1">
    <location>
        <begin position="31"/>
        <end position="51"/>
    </location>
</feature>
<dbReference type="InterPro" id="IPR018244">
    <property type="entry name" value="Allrgn_V5/Tpx1_CS"/>
</dbReference>
<organism evidence="4 5">
    <name type="scientific">Lagenidium giganteum</name>
    <dbReference type="NCBI Taxonomy" id="4803"/>
    <lineage>
        <taxon>Eukaryota</taxon>
        <taxon>Sar</taxon>
        <taxon>Stramenopiles</taxon>
        <taxon>Oomycota</taxon>
        <taxon>Peronosporomycetes</taxon>
        <taxon>Pythiales</taxon>
        <taxon>Pythiaceae</taxon>
    </lineage>
</organism>
<comment type="caution">
    <text evidence="4">The sequence shown here is derived from an EMBL/GenBank/DDBJ whole genome shotgun (WGS) entry which is preliminary data.</text>
</comment>
<feature type="compositionally biased region" description="Pro residues" evidence="1">
    <location>
        <begin position="455"/>
        <end position="470"/>
    </location>
</feature>
<dbReference type="SUPFAM" id="SSF55797">
    <property type="entry name" value="PR-1-like"/>
    <property type="match status" value="1"/>
</dbReference>
<keyword evidence="5" id="KW-1185">Reference proteome</keyword>
<feature type="compositionally biased region" description="Pro residues" evidence="1">
    <location>
        <begin position="281"/>
        <end position="293"/>
    </location>
</feature>
<feature type="compositionally biased region" description="Pro residues" evidence="1">
    <location>
        <begin position="376"/>
        <end position="391"/>
    </location>
</feature>
<proteinExistence type="predicted"/>
<evidence type="ECO:0000313" key="5">
    <source>
        <dbReference type="Proteomes" id="UP001146120"/>
    </source>
</evidence>
<feature type="region of interest" description="Disordered" evidence="1">
    <location>
        <begin position="448"/>
        <end position="495"/>
    </location>
</feature>
<keyword evidence="2" id="KW-0472">Membrane</keyword>
<dbReference type="CDD" id="cd05380">
    <property type="entry name" value="CAP_euk"/>
    <property type="match status" value="1"/>
</dbReference>
<accession>A0AAV2YIK1</accession>